<evidence type="ECO:0000256" key="4">
    <source>
        <dbReference type="ARBA" id="ARBA00022723"/>
    </source>
</evidence>
<keyword evidence="7" id="KW-0503">Monooxygenase</keyword>
<comment type="similarity">
    <text evidence="2">Belongs to the cytochrome P450 family.</text>
</comment>
<dbReference type="Gene3D" id="1.10.630.10">
    <property type="entry name" value="Cytochrome P450"/>
    <property type="match status" value="1"/>
</dbReference>
<comment type="cofactor">
    <cofactor evidence="1">
        <name>heme</name>
        <dbReference type="ChEBI" id="CHEBI:30413"/>
    </cofactor>
</comment>
<keyword evidence="3" id="KW-0349">Heme</keyword>
<evidence type="ECO:0000313" key="8">
    <source>
        <dbReference type="EMBL" id="GAA2446303.1"/>
    </source>
</evidence>
<dbReference type="InterPro" id="IPR036396">
    <property type="entry name" value="Cyt_P450_sf"/>
</dbReference>
<dbReference type="PRINTS" id="PR00463">
    <property type="entry name" value="EP450I"/>
</dbReference>
<evidence type="ECO:0000256" key="1">
    <source>
        <dbReference type="ARBA" id="ARBA00001971"/>
    </source>
</evidence>
<evidence type="ECO:0000256" key="5">
    <source>
        <dbReference type="ARBA" id="ARBA00023002"/>
    </source>
</evidence>
<accession>A0ABN3K1S1</accession>
<dbReference type="SUPFAM" id="SSF48264">
    <property type="entry name" value="Cytochrome P450"/>
    <property type="match status" value="1"/>
</dbReference>
<dbReference type="InterPro" id="IPR002401">
    <property type="entry name" value="Cyt_P450_E_grp-I"/>
</dbReference>
<evidence type="ECO:0000256" key="7">
    <source>
        <dbReference type="ARBA" id="ARBA00023033"/>
    </source>
</evidence>
<evidence type="ECO:0000313" key="9">
    <source>
        <dbReference type="Proteomes" id="UP001501638"/>
    </source>
</evidence>
<dbReference type="PANTHER" id="PTHR24286">
    <property type="entry name" value="CYTOCHROME P450 26"/>
    <property type="match status" value="1"/>
</dbReference>
<dbReference type="EMBL" id="BAAASZ010000023">
    <property type="protein sequence ID" value="GAA2446303.1"/>
    <property type="molecule type" value="Genomic_DNA"/>
</dbReference>
<reference evidence="8 9" key="1">
    <citation type="journal article" date="2019" name="Int. J. Syst. Evol. Microbiol.">
        <title>The Global Catalogue of Microorganisms (GCM) 10K type strain sequencing project: providing services to taxonomists for standard genome sequencing and annotation.</title>
        <authorList>
            <consortium name="The Broad Institute Genomics Platform"/>
            <consortium name="The Broad Institute Genome Sequencing Center for Infectious Disease"/>
            <person name="Wu L."/>
            <person name="Ma J."/>
        </authorList>
    </citation>
    <scope>NUCLEOTIDE SEQUENCE [LARGE SCALE GENOMIC DNA]</scope>
    <source>
        <strain evidence="8 9">JCM 6305</strain>
    </source>
</reference>
<keyword evidence="5" id="KW-0560">Oxidoreductase</keyword>
<keyword evidence="9" id="KW-1185">Reference proteome</keyword>
<keyword evidence="4" id="KW-0479">Metal-binding</keyword>
<dbReference type="Pfam" id="PF00067">
    <property type="entry name" value="p450"/>
    <property type="match status" value="1"/>
</dbReference>
<evidence type="ECO:0000256" key="6">
    <source>
        <dbReference type="ARBA" id="ARBA00023004"/>
    </source>
</evidence>
<name>A0ABN3K1S1_9ACTN</name>
<dbReference type="Proteomes" id="UP001501638">
    <property type="component" value="Unassembled WGS sequence"/>
</dbReference>
<gene>
    <name evidence="8" type="primary">cypC</name>
    <name evidence="8" type="ORF">GCM10010405_32140</name>
</gene>
<dbReference type="CDD" id="cd11067">
    <property type="entry name" value="CYP152"/>
    <property type="match status" value="1"/>
</dbReference>
<comment type="caution">
    <text evidence="8">The sequence shown here is derived from an EMBL/GenBank/DDBJ whole genome shotgun (WGS) entry which is preliminary data.</text>
</comment>
<keyword evidence="6" id="KW-0408">Iron</keyword>
<evidence type="ECO:0000256" key="2">
    <source>
        <dbReference type="ARBA" id="ARBA00010617"/>
    </source>
</evidence>
<evidence type="ECO:0000256" key="3">
    <source>
        <dbReference type="ARBA" id="ARBA00022617"/>
    </source>
</evidence>
<proteinExistence type="inferred from homology"/>
<organism evidence="8 9">
    <name type="scientific">Streptomyces macrosporus</name>
    <dbReference type="NCBI Taxonomy" id="44032"/>
    <lineage>
        <taxon>Bacteria</taxon>
        <taxon>Bacillati</taxon>
        <taxon>Actinomycetota</taxon>
        <taxon>Actinomycetes</taxon>
        <taxon>Kitasatosporales</taxon>
        <taxon>Streptomycetaceae</taxon>
        <taxon>Streptomyces</taxon>
    </lineage>
</organism>
<protein>
    <submittedName>
        <fullName evidence="8">Fatty-acid peroxygenase</fullName>
    </submittedName>
</protein>
<dbReference type="InterPro" id="IPR001128">
    <property type="entry name" value="Cyt_P450"/>
</dbReference>
<dbReference type="PANTHER" id="PTHR24286:SF24">
    <property type="entry name" value="LANOSTEROL 14-ALPHA DEMETHYLASE"/>
    <property type="match status" value="1"/>
</dbReference>
<sequence length="462" mass="50749">MRAALDEAAARRAAVPEDGTLLRRWWIPGVGPAVSARGTRARAPHGLPSPIRDRQHPSLLAQGYAWLPDRMRRAAGPFVRARLLGRHAVALRGPEAVRFLYDERHVRRHGALPEPVKSTLFGHGSVHALDGQAHRVRKAMFLSLLTDPDRVAALTDRTVEAWDEAVARWAERPSVVLFDEASRVIAQGVCRWAGVPLDDAEVGPVARDLVAMVDGFATLGPRHWRARAARGRREAWLTRLVEGVRDGSASVPADSVVAVVALHRDVDGEVPAPRTAAVELLNVLRPTTAVCWFVAFAAHALHRWPENRARLREDADGAYAEAFVHEVRRFYPFAPFIGGRTVADLTWRGEPIPPGALVLLDLYGQNHDAELWKEPYAFDPRRFLGRTVGRDELVPQGGGDPALNHRCPGEDITVSLLKALSARPAGLEYEVPEQDLSIPLRRIPARPRSGVVLTGVRPPSAG</sequence>